<accession>A0AAD8NSS5</accession>
<protein>
    <recommendedName>
        <fullName evidence="2">GIR1-like zinc ribbon domain-containing protein</fullName>
    </recommendedName>
</protein>
<dbReference type="Proteomes" id="UP001229421">
    <property type="component" value="Unassembled WGS sequence"/>
</dbReference>
<feature type="domain" description="GIR1-like zinc ribbon" evidence="2">
    <location>
        <begin position="146"/>
        <end position="178"/>
    </location>
</feature>
<feature type="region of interest" description="Disordered" evidence="1">
    <location>
        <begin position="1"/>
        <end position="69"/>
    </location>
</feature>
<keyword evidence="4" id="KW-1185">Reference proteome</keyword>
<reference evidence="3" key="1">
    <citation type="journal article" date="2023" name="bioRxiv">
        <title>Improved chromosome-level genome assembly for marigold (Tagetes erecta).</title>
        <authorList>
            <person name="Jiang F."/>
            <person name="Yuan L."/>
            <person name="Wang S."/>
            <person name="Wang H."/>
            <person name="Xu D."/>
            <person name="Wang A."/>
            <person name="Fan W."/>
        </authorList>
    </citation>
    <scope>NUCLEOTIDE SEQUENCE</scope>
    <source>
        <strain evidence="3">WSJ</strain>
        <tissue evidence="3">Leaf</tissue>
    </source>
</reference>
<evidence type="ECO:0000313" key="3">
    <source>
        <dbReference type="EMBL" id="KAK1419673.1"/>
    </source>
</evidence>
<dbReference type="InterPro" id="IPR056440">
    <property type="entry name" value="Zn-ribbon_GIR1"/>
</dbReference>
<dbReference type="AlphaFoldDB" id="A0AAD8NSS5"/>
<feature type="compositionally biased region" description="Basic and acidic residues" evidence="1">
    <location>
        <begin position="40"/>
        <end position="58"/>
    </location>
</feature>
<evidence type="ECO:0000256" key="1">
    <source>
        <dbReference type="SAM" id="MobiDB-lite"/>
    </source>
</evidence>
<feature type="compositionally biased region" description="Low complexity" evidence="1">
    <location>
        <begin position="15"/>
        <end position="35"/>
    </location>
</feature>
<proteinExistence type="predicted"/>
<name>A0AAD8NSS5_TARER</name>
<comment type="caution">
    <text evidence="3">The sequence shown here is derived from an EMBL/GenBank/DDBJ whole genome shotgun (WGS) entry which is preliminary data.</text>
</comment>
<dbReference type="Pfam" id="PF24747">
    <property type="entry name" value="Zn-ribbon_GIR1"/>
    <property type="match status" value="1"/>
</dbReference>
<evidence type="ECO:0000313" key="4">
    <source>
        <dbReference type="Proteomes" id="UP001229421"/>
    </source>
</evidence>
<sequence length="181" mass="19971">MGKPNAHPTKDLTSKKSIGSLLSSGLSSNPSASNTNVARRRFDLNPVEEKLEVHDKKGSTRKAKSNKVEKVTTNAFKSNRQAKFEPFLKGQSSSHHEPGLRLSLRCYSNEKNKACEQEPLPMSQQGPNIGSTSGHASKSGYESELIVMSCLNCYLHVMVCDDDPKCPKCHKGECLLDMYRS</sequence>
<organism evidence="3 4">
    <name type="scientific">Tagetes erecta</name>
    <name type="common">African marigold</name>
    <dbReference type="NCBI Taxonomy" id="13708"/>
    <lineage>
        <taxon>Eukaryota</taxon>
        <taxon>Viridiplantae</taxon>
        <taxon>Streptophyta</taxon>
        <taxon>Embryophyta</taxon>
        <taxon>Tracheophyta</taxon>
        <taxon>Spermatophyta</taxon>
        <taxon>Magnoliopsida</taxon>
        <taxon>eudicotyledons</taxon>
        <taxon>Gunneridae</taxon>
        <taxon>Pentapetalae</taxon>
        <taxon>asterids</taxon>
        <taxon>campanulids</taxon>
        <taxon>Asterales</taxon>
        <taxon>Asteraceae</taxon>
        <taxon>Asteroideae</taxon>
        <taxon>Heliantheae alliance</taxon>
        <taxon>Tageteae</taxon>
        <taxon>Tagetes</taxon>
    </lineage>
</organism>
<dbReference type="EMBL" id="JAUHHV010000007">
    <property type="protein sequence ID" value="KAK1419673.1"/>
    <property type="molecule type" value="Genomic_DNA"/>
</dbReference>
<evidence type="ECO:0000259" key="2">
    <source>
        <dbReference type="Pfam" id="PF24747"/>
    </source>
</evidence>
<gene>
    <name evidence="3" type="ORF">QVD17_28927</name>
</gene>